<evidence type="ECO:0000259" key="1">
    <source>
        <dbReference type="Pfam" id="PF18765"/>
    </source>
</evidence>
<evidence type="ECO:0000313" key="3">
    <source>
        <dbReference type="Proteomes" id="UP000177698"/>
    </source>
</evidence>
<proteinExistence type="predicted"/>
<dbReference type="AlphaFoldDB" id="A0A1F7IGX1"/>
<dbReference type="Proteomes" id="UP000177698">
    <property type="component" value="Unassembled WGS sequence"/>
</dbReference>
<dbReference type="Gene3D" id="3.30.460.10">
    <property type="entry name" value="Beta Polymerase, domain 2"/>
    <property type="match status" value="1"/>
</dbReference>
<comment type="caution">
    <text evidence="2">The sequence shown here is derived from an EMBL/GenBank/DDBJ whole genome shotgun (WGS) entry which is preliminary data.</text>
</comment>
<dbReference type="PANTHER" id="PTHR43852:SF2">
    <property type="entry name" value="PROTEIN ADENYLYLTRANSFERASE MNTA"/>
    <property type="match status" value="1"/>
</dbReference>
<dbReference type="STRING" id="1802056.A2954_06225"/>
<feature type="domain" description="Polymerase beta nucleotidyltransferase" evidence="1">
    <location>
        <begin position="14"/>
        <end position="97"/>
    </location>
</feature>
<accession>A0A1F7IGX1</accession>
<reference evidence="2 3" key="1">
    <citation type="journal article" date="2016" name="Nat. Commun.">
        <title>Thousands of microbial genomes shed light on interconnected biogeochemical processes in an aquifer system.</title>
        <authorList>
            <person name="Anantharaman K."/>
            <person name="Brown C.T."/>
            <person name="Hug L.A."/>
            <person name="Sharon I."/>
            <person name="Castelle C.J."/>
            <person name="Probst A.J."/>
            <person name="Thomas B.C."/>
            <person name="Singh A."/>
            <person name="Wilkins M.J."/>
            <person name="Karaoz U."/>
            <person name="Brodie E.L."/>
            <person name="Williams K.H."/>
            <person name="Hubbard S.S."/>
            <person name="Banfield J.F."/>
        </authorList>
    </citation>
    <scope>NUCLEOTIDE SEQUENCE [LARGE SCALE GENOMIC DNA]</scope>
</reference>
<protein>
    <recommendedName>
        <fullName evidence="1">Polymerase beta nucleotidyltransferase domain-containing protein</fullName>
    </recommendedName>
</protein>
<dbReference type="Pfam" id="PF18765">
    <property type="entry name" value="Polbeta"/>
    <property type="match status" value="1"/>
</dbReference>
<sequence length="98" mass="11217">MIDIHKVKQLAIPLLKQKGVVKASLFGSVVRGDTHKKSDVDFLIQVPSKYRGLDYFGFLGDIRRELEQRLNSKVDIVDYRLIKPALKKNILADQIQIL</sequence>
<dbReference type="SUPFAM" id="SSF81301">
    <property type="entry name" value="Nucleotidyltransferase"/>
    <property type="match status" value="1"/>
</dbReference>
<dbReference type="EMBL" id="MGAG01000001">
    <property type="protein sequence ID" value="OGK42596.1"/>
    <property type="molecule type" value="Genomic_DNA"/>
</dbReference>
<dbReference type="InterPro" id="IPR052930">
    <property type="entry name" value="TA_antitoxin_MntA"/>
</dbReference>
<dbReference type="PANTHER" id="PTHR43852">
    <property type="entry name" value="NUCLEOTIDYLTRANSFERASE"/>
    <property type="match status" value="1"/>
</dbReference>
<dbReference type="CDD" id="cd05403">
    <property type="entry name" value="NT_KNTase_like"/>
    <property type="match status" value="1"/>
</dbReference>
<gene>
    <name evidence="2" type="ORF">A2954_06225</name>
</gene>
<name>A0A1F7IGX1_9BACT</name>
<organism evidence="2 3">
    <name type="scientific">Candidatus Roizmanbacteria bacterium RIFCSPLOWO2_01_FULL_37_12</name>
    <dbReference type="NCBI Taxonomy" id="1802056"/>
    <lineage>
        <taxon>Bacteria</taxon>
        <taxon>Candidatus Roizmaniibacteriota</taxon>
    </lineage>
</organism>
<dbReference type="InterPro" id="IPR043519">
    <property type="entry name" value="NT_sf"/>
</dbReference>
<dbReference type="InterPro" id="IPR041633">
    <property type="entry name" value="Polbeta"/>
</dbReference>
<evidence type="ECO:0000313" key="2">
    <source>
        <dbReference type="EMBL" id="OGK42596.1"/>
    </source>
</evidence>